<gene>
    <name evidence="2" type="ORF">KIPB_000882</name>
</gene>
<feature type="compositionally biased region" description="Low complexity" evidence="1">
    <location>
        <begin position="582"/>
        <end position="599"/>
    </location>
</feature>
<evidence type="ECO:0000256" key="1">
    <source>
        <dbReference type="SAM" id="MobiDB-lite"/>
    </source>
</evidence>
<feature type="compositionally biased region" description="Basic and acidic residues" evidence="1">
    <location>
        <begin position="569"/>
        <end position="581"/>
    </location>
</feature>
<dbReference type="Proteomes" id="UP000265618">
    <property type="component" value="Unassembled WGS sequence"/>
</dbReference>
<comment type="caution">
    <text evidence="2">The sequence shown here is derived from an EMBL/GenBank/DDBJ whole genome shotgun (WGS) entry which is preliminary data.</text>
</comment>
<name>A0A9K3CR87_9EUKA</name>
<sequence>MYFPFLPPGATEYVWDYKMAQHLRRKLTSTDESSVKKVTFRQVSIAALSELRSPHPSIHPAVLLSALAKQTDALLLHKNGLIMATARATITKSEDALLAFEHTASLLTSLMDAQTKALVMWDAPLNQKTGATAFNQLKSSLVTVPVRVVSGLLGHSPENSPALLGLSKYPCPMQATIMPLIERGMGDLLRSAADLLAGLFLNPVQANRHKFQSLARITLDLEPTLVGSVFVACKVGLRDVGATLMRVVSALPFIDSAKALSLAPKSRLQSYSDPKHPFPVLGRYGNYLIPAMVGLIFDTDDECDVIQDQLSDGVVRTLARYLRHPEPKVASSIETMLTEVFDSDQHCLSAFSTSLSPTTLSEYVHELPGHTVAGAIHFSCEPETPVCQAELSQGLLSLARYVERCRFSGTDTHQRIVELARLLPPFVERCSLPGPGTKSITNAQPSSLRWHILALYEAIRQRAISLNMHIATDHRRESCWNTILDLQGNIYALHSRAAAELPGAAAVLRLMRRQMLTAYVKMGTEEGEDERLGLLDEWPEVVPDVSDEEDAQLEPSSESDAPYSAGEVLLHEEGEGERETTGSEAPSTPTPAPLSSASEGEGEGVTEATPLISEDHTPVPPSPHVSTPLSCIEGTRERDLAEATQLLRNTHAHVHCIINKDTSSIRGADETFLI</sequence>
<proteinExistence type="predicted"/>
<protein>
    <submittedName>
        <fullName evidence="2">Uncharacterized protein</fullName>
    </submittedName>
</protein>
<feature type="region of interest" description="Disordered" evidence="1">
    <location>
        <begin position="544"/>
        <end position="605"/>
    </location>
</feature>
<reference evidence="2 3" key="1">
    <citation type="journal article" date="2018" name="PLoS ONE">
        <title>The draft genome of Kipferlia bialata reveals reductive genome evolution in fornicate parasites.</title>
        <authorList>
            <person name="Tanifuji G."/>
            <person name="Takabayashi S."/>
            <person name="Kume K."/>
            <person name="Takagi M."/>
            <person name="Nakayama T."/>
            <person name="Kamikawa R."/>
            <person name="Inagaki Y."/>
            <person name="Hashimoto T."/>
        </authorList>
    </citation>
    <scope>NUCLEOTIDE SEQUENCE [LARGE SCALE GENOMIC DNA]</scope>
    <source>
        <strain evidence="2">NY0173</strain>
    </source>
</reference>
<accession>A0A9K3CR87</accession>
<dbReference type="AlphaFoldDB" id="A0A9K3CR87"/>
<evidence type="ECO:0000313" key="2">
    <source>
        <dbReference type="EMBL" id="GIQ80134.1"/>
    </source>
</evidence>
<evidence type="ECO:0000313" key="3">
    <source>
        <dbReference type="Proteomes" id="UP000265618"/>
    </source>
</evidence>
<dbReference type="EMBL" id="BDIP01000111">
    <property type="protein sequence ID" value="GIQ80134.1"/>
    <property type="molecule type" value="Genomic_DNA"/>
</dbReference>
<keyword evidence="3" id="KW-1185">Reference proteome</keyword>
<organism evidence="2 3">
    <name type="scientific">Kipferlia bialata</name>
    <dbReference type="NCBI Taxonomy" id="797122"/>
    <lineage>
        <taxon>Eukaryota</taxon>
        <taxon>Metamonada</taxon>
        <taxon>Carpediemonas-like organisms</taxon>
        <taxon>Kipferlia</taxon>
    </lineage>
</organism>